<organism evidence="1 2">
    <name type="scientific">Listeria rocourtiae</name>
    <dbReference type="NCBI Taxonomy" id="647910"/>
    <lineage>
        <taxon>Bacteria</taxon>
        <taxon>Bacillati</taxon>
        <taxon>Bacillota</taxon>
        <taxon>Bacilli</taxon>
        <taxon>Bacillales</taxon>
        <taxon>Listeriaceae</taxon>
        <taxon>Listeria</taxon>
    </lineage>
</organism>
<sequence length="100" mass="11296">MRKLVIVVEGDSAEVAHSLGIEFIALDFLPLIGIEPEDVTVQGDGMRKDKLLKAMNEYIDRETAQIPVYADDYDAGIERGMQNMFDFVEKFLIEEEVENG</sequence>
<dbReference type="STRING" id="1265846.PROCOU_14078"/>
<accession>A0A4R6ZSG0</accession>
<dbReference type="AlphaFoldDB" id="A0A4R6ZSG0"/>
<evidence type="ECO:0000313" key="1">
    <source>
        <dbReference type="EMBL" id="TDR55079.1"/>
    </source>
</evidence>
<evidence type="ECO:0000313" key="2">
    <source>
        <dbReference type="Proteomes" id="UP000295558"/>
    </source>
</evidence>
<keyword evidence="2" id="KW-1185">Reference proteome</keyword>
<dbReference type="EMBL" id="SNZK01000001">
    <property type="protein sequence ID" value="TDR55079.1"/>
    <property type="molecule type" value="Genomic_DNA"/>
</dbReference>
<comment type="caution">
    <text evidence="1">The sequence shown here is derived from an EMBL/GenBank/DDBJ whole genome shotgun (WGS) entry which is preliminary data.</text>
</comment>
<reference evidence="1 2" key="1">
    <citation type="submission" date="2019-03" db="EMBL/GenBank/DDBJ databases">
        <title>Genomic Encyclopedia of Type Strains, Phase III (KMG-III): the genomes of soil and plant-associated and newly described type strains.</title>
        <authorList>
            <person name="Whitman W."/>
        </authorList>
    </citation>
    <scope>NUCLEOTIDE SEQUENCE [LARGE SCALE GENOMIC DNA]</scope>
    <source>
        <strain evidence="1 2">CECT 7972</strain>
    </source>
</reference>
<protein>
    <submittedName>
        <fullName evidence="1">Uncharacterized protein</fullName>
    </submittedName>
</protein>
<dbReference type="RefSeq" id="WP_036072913.1">
    <property type="nucleotide sequence ID" value="NZ_SNZK01000001.1"/>
</dbReference>
<dbReference type="Proteomes" id="UP000295558">
    <property type="component" value="Unassembled WGS sequence"/>
</dbReference>
<name>A0A4R6ZSG0_9LIST</name>
<proteinExistence type="predicted"/>
<gene>
    <name evidence="1" type="ORF">DFP96_1015</name>
</gene>